<feature type="domain" description="SpoVT-AbrB" evidence="1">
    <location>
        <begin position="6"/>
        <end position="52"/>
    </location>
</feature>
<dbReference type="RefSeq" id="WP_244206353.1">
    <property type="nucleotide sequence ID" value="NZ_FCOE02000001.1"/>
</dbReference>
<dbReference type="SUPFAM" id="SSF89447">
    <property type="entry name" value="AbrB/MazE/MraZ-like"/>
    <property type="match status" value="1"/>
</dbReference>
<gene>
    <name evidence="2" type="ORF">AWB80_00485</name>
</gene>
<dbReference type="InterPro" id="IPR037914">
    <property type="entry name" value="SpoVT-AbrB_sf"/>
</dbReference>
<organism evidence="2 3">
    <name type="scientific">Caballeronia pedi</name>
    <dbReference type="NCBI Taxonomy" id="1777141"/>
    <lineage>
        <taxon>Bacteria</taxon>
        <taxon>Pseudomonadati</taxon>
        <taxon>Pseudomonadota</taxon>
        <taxon>Betaproteobacteria</taxon>
        <taxon>Burkholderiales</taxon>
        <taxon>Burkholderiaceae</taxon>
        <taxon>Caballeronia</taxon>
    </lineage>
</organism>
<proteinExistence type="predicted"/>
<reference evidence="2" key="1">
    <citation type="submission" date="2016-01" db="EMBL/GenBank/DDBJ databases">
        <authorList>
            <person name="Peeters C."/>
        </authorList>
    </citation>
    <scope>NUCLEOTIDE SEQUENCE [LARGE SCALE GENOMIC DNA]</scope>
    <source>
        <strain evidence="2">LMG 29323</strain>
    </source>
</reference>
<dbReference type="AlphaFoldDB" id="A0A157Z9C6"/>
<comment type="caution">
    <text evidence="2">The sequence shown here is derived from an EMBL/GenBank/DDBJ whole genome shotgun (WGS) entry which is preliminary data.</text>
</comment>
<dbReference type="Pfam" id="PF04014">
    <property type="entry name" value="MazE_antitoxin"/>
    <property type="match status" value="1"/>
</dbReference>
<dbReference type="Proteomes" id="UP000054911">
    <property type="component" value="Unassembled WGS sequence"/>
</dbReference>
<protein>
    <submittedName>
        <fullName evidence="2">AbrB family transcriptional regulator</fullName>
    </submittedName>
</protein>
<evidence type="ECO:0000313" key="2">
    <source>
        <dbReference type="EMBL" id="SAK42121.1"/>
    </source>
</evidence>
<evidence type="ECO:0000313" key="3">
    <source>
        <dbReference type="Proteomes" id="UP000054911"/>
    </source>
</evidence>
<keyword evidence="3" id="KW-1185">Reference proteome</keyword>
<accession>A0A157Z9C6</accession>
<dbReference type="STRING" id="1777141.AWB80_00485"/>
<name>A0A157Z9C6_9BURK</name>
<evidence type="ECO:0000259" key="1">
    <source>
        <dbReference type="SMART" id="SM00966"/>
    </source>
</evidence>
<dbReference type="Gene3D" id="2.10.260.10">
    <property type="match status" value="1"/>
</dbReference>
<dbReference type="InterPro" id="IPR007159">
    <property type="entry name" value="SpoVT-AbrB_dom"/>
</dbReference>
<sequence>MNLLISKWGNSLAVRLPADYLRHTGLSEGDQVQASLTVDGGICLRPAKWDRRAFMAELAETRDAMPMTESVIDELRRGARY</sequence>
<dbReference type="SMART" id="SM00966">
    <property type="entry name" value="SpoVT_AbrB"/>
    <property type="match status" value="1"/>
</dbReference>
<dbReference type="EMBL" id="FCOE02000001">
    <property type="protein sequence ID" value="SAK42121.1"/>
    <property type="molecule type" value="Genomic_DNA"/>
</dbReference>
<dbReference type="GO" id="GO:0003677">
    <property type="term" value="F:DNA binding"/>
    <property type="evidence" value="ECO:0007669"/>
    <property type="project" value="InterPro"/>
</dbReference>